<comment type="caution">
    <text evidence="2">The sequence shown here is derived from an EMBL/GenBank/DDBJ whole genome shotgun (WGS) entry which is preliminary data.</text>
</comment>
<keyword evidence="1" id="KW-0233">DNA recombination</keyword>
<evidence type="ECO:0000256" key="1">
    <source>
        <dbReference type="ARBA" id="ARBA00023172"/>
    </source>
</evidence>
<dbReference type="InterPro" id="IPR013762">
    <property type="entry name" value="Integrase-like_cat_sf"/>
</dbReference>
<accession>A0A7Y0ZPV2</accession>
<gene>
    <name evidence="2" type="ORF">HBO43_03490</name>
</gene>
<organism evidence="2 3">
    <name type="scientific">Pseudomonas veronii</name>
    <dbReference type="NCBI Taxonomy" id="76761"/>
    <lineage>
        <taxon>Bacteria</taxon>
        <taxon>Pseudomonadati</taxon>
        <taxon>Pseudomonadota</taxon>
        <taxon>Gammaproteobacteria</taxon>
        <taxon>Pseudomonadales</taxon>
        <taxon>Pseudomonadaceae</taxon>
        <taxon>Pseudomonas</taxon>
    </lineage>
</organism>
<protein>
    <submittedName>
        <fullName evidence="2">Uncharacterized protein</fullName>
    </submittedName>
</protein>
<dbReference type="Gene3D" id="1.10.443.10">
    <property type="entry name" value="Intergrase catalytic core"/>
    <property type="match status" value="1"/>
</dbReference>
<dbReference type="Proteomes" id="UP000552560">
    <property type="component" value="Unassembled WGS sequence"/>
</dbReference>
<name>A0A7Y0ZPV2_PSEVE</name>
<sequence>MQFEYEGRFSEIAQRFGISDLLRKWVLPKGQSLDGAGRSIITLSSYFTMVGKVGTAYVLNFSMMRIEEAWALRADCLDVEEDDDFGKIYLLRGVTTKTIEDDDARWITSQFTEIAIEAMACVSRLRMVCAEANLKVPITPTDVHAPYLVLRPYEPWSNAKNTGEPLSVRPAYPSYQSIIEMYPQLFDLEQLKITNEDLQIARLITTTLDRDIFSVGKIWPLAWHQLRRTGAVNMLASGLVSDASVQYQLKHTTRAMSLYYGQGYSKVRLNEDTLNHYVRTLYEILSKEIVLLFSDRFVSPYGDSRKAEILKIVDPKDVKKLTKYAKTGEISWRQTLLGGCAKRGSCEFGGIDNVIRCGGGDRLGPCADALFDRHKKNSIQKLASLIDERLSEAPLGSPYHESLCAQKNAVENALNVLSTN</sequence>
<dbReference type="InterPro" id="IPR011010">
    <property type="entry name" value="DNA_brk_join_enz"/>
</dbReference>
<dbReference type="OrthoDB" id="8768428at2"/>
<dbReference type="GO" id="GO:0003677">
    <property type="term" value="F:DNA binding"/>
    <property type="evidence" value="ECO:0007669"/>
    <property type="project" value="InterPro"/>
</dbReference>
<reference evidence="2 3" key="1">
    <citation type="journal article" date="2020" name="Front. Microbiol.">
        <title>Genetic Organization of the aprX-lipA2 Operon Affects the Proteolytic Potential of Pseudomonas Species in Milk.</title>
        <authorList>
            <person name="Maier C."/>
            <person name="Huptas C."/>
            <person name="von Neubeck M."/>
            <person name="Scherer S."/>
            <person name="Wenning M."/>
            <person name="Lucking G."/>
        </authorList>
    </citation>
    <scope>NUCLEOTIDE SEQUENCE [LARGE SCALE GENOMIC DNA]</scope>
    <source>
        <strain evidence="2 3">WS 4671</strain>
    </source>
</reference>
<dbReference type="SUPFAM" id="SSF56349">
    <property type="entry name" value="DNA breaking-rejoining enzymes"/>
    <property type="match status" value="1"/>
</dbReference>
<dbReference type="GO" id="GO:0015074">
    <property type="term" value="P:DNA integration"/>
    <property type="evidence" value="ECO:0007669"/>
    <property type="project" value="InterPro"/>
</dbReference>
<proteinExistence type="predicted"/>
<dbReference type="AlphaFoldDB" id="A0A7Y0ZPV2"/>
<evidence type="ECO:0000313" key="2">
    <source>
        <dbReference type="EMBL" id="NMX95654.1"/>
    </source>
</evidence>
<evidence type="ECO:0000313" key="3">
    <source>
        <dbReference type="Proteomes" id="UP000552560"/>
    </source>
</evidence>
<dbReference type="EMBL" id="JAAQWE010000002">
    <property type="protein sequence ID" value="NMX95654.1"/>
    <property type="molecule type" value="Genomic_DNA"/>
</dbReference>
<dbReference type="GO" id="GO:0006310">
    <property type="term" value="P:DNA recombination"/>
    <property type="evidence" value="ECO:0007669"/>
    <property type="project" value="UniProtKB-KW"/>
</dbReference>